<dbReference type="AlphaFoldDB" id="A0AAV7L343"/>
<reference evidence="1" key="1">
    <citation type="journal article" date="2022" name="bioRxiv">
        <title>Sequencing and chromosome-scale assembly of the giantPleurodeles waltlgenome.</title>
        <authorList>
            <person name="Brown T."/>
            <person name="Elewa A."/>
            <person name="Iarovenko S."/>
            <person name="Subramanian E."/>
            <person name="Araus A.J."/>
            <person name="Petzold A."/>
            <person name="Susuki M."/>
            <person name="Suzuki K.-i.T."/>
            <person name="Hayashi T."/>
            <person name="Toyoda A."/>
            <person name="Oliveira C."/>
            <person name="Osipova E."/>
            <person name="Leigh N.D."/>
            <person name="Simon A."/>
            <person name="Yun M.H."/>
        </authorList>
    </citation>
    <scope>NUCLEOTIDE SEQUENCE</scope>
    <source>
        <strain evidence="1">20211129_DDA</strain>
        <tissue evidence="1">Liver</tissue>
    </source>
</reference>
<proteinExistence type="predicted"/>
<comment type="caution">
    <text evidence="1">The sequence shown here is derived from an EMBL/GenBank/DDBJ whole genome shotgun (WGS) entry which is preliminary data.</text>
</comment>
<accession>A0AAV7L343</accession>
<sequence>MSRRLRISISMAFHIAVLQTSEEENKAFNNRRYHGQPPLQSEYQQVPLKKDGIKLQRAEPFVVGRCPHCD</sequence>
<evidence type="ECO:0000313" key="2">
    <source>
        <dbReference type="Proteomes" id="UP001066276"/>
    </source>
</evidence>
<organism evidence="1 2">
    <name type="scientific">Pleurodeles waltl</name>
    <name type="common">Iberian ribbed newt</name>
    <dbReference type="NCBI Taxonomy" id="8319"/>
    <lineage>
        <taxon>Eukaryota</taxon>
        <taxon>Metazoa</taxon>
        <taxon>Chordata</taxon>
        <taxon>Craniata</taxon>
        <taxon>Vertebrata</taxon>
        <taxon>Euteleostomi</taxon>
        <taxon>Amphibia</taxon>
        <taxon>Batrachia</taxon>
        <taxon>Caudata</taxon>
        <taxon>Salamandroidea</taxon>
        <taxon>Salamandridae</taxon>
        <taxon>Pleurodelinae</taxon>
        <taxon>Pleurodeles</taxon>
    </lineage>
</organism>
<dbReference type="Proteomes" id="UP001066276">
    <property type="component" value="Chromosome 12"/>
</dbReference>
<keyword evidence="2" id="KW-1185">Reference proteome</keyword>
<name>A0AAV7L343_PLEWA</name>
<protein>
    <submittedName>
        <fullName evidence="1">Uncharacterized protein</fullName>
    </submittedName>
</protein>
<gene>
    <name evidence="1" type="ORF">NDU88_005594</name>
</gene>
<evidence type="ECO:0000313" key="1">
    <source>
        <dbReference type="EMBL" id="KAJ1085462.1"/>
    </source>
</evidence>
<dbReference type="EMBL" id="JANPWB010000016">
    <property type="protein sequence ID" value="KAJ1085462.1"/>
    <property type="molecule type" value="Genomic_DNA"/>
</dbReference>